<dbReference type="EnsemblProtists" id="HpaT806503">
    <property type="protein sequence ID" value="HpaP806503"/>
    <property type="gene ID" value="HpaG806503"/>
</dbReference>
<accession>M4BJC5</accession>
<dbReference type="AlphaFoldDB" id="M4BJC5"/>
<evidence type="ECO:0000313" key="2">
    <source>
        <dbReference type="Proteomes" id="UP000011713"/>
    </source>
</evidence>
<dbReference type="HOGENOM" id="CLU_198598_0_0_1"/>
<dbReference type="Proteomes" id="UP000011713">
    <property type="component" value="Unassembled WGS sequence"/>
</dbReference>
<dbReference type="InParanoid" id="M4BJC5"/>
<organism evidence="1 2">
    <name type="scientific">Hyaloperonospora arabidopsidis (strain Emoy2)</name>
    <name type="common">Downy mildew agent</name>
    <name type="synonym">Peronospora arabidopsidis</name>
    <dbReference type="NCBI Taxonomy" id="559515"/>
    <lineage>
        <taxon>Eukaryota</taxon>
        <taxon>Sar</taxon>
        <taxon>Stramenopiles</taxon>
        <taxon>Oomycota</taxon>
        <taxon>Peronosporomycetes</taxon>
        <taxon>Peronosporales</taxon>
        <taxon>Peronosporaceae</taxon>
        <taxon>Hyaloperonospora</taxon>
    </lineage>
</organism>
<reference evidence="2" key="1">
    <citation type="journal article" date="2010" name="Science">
        <title>Signatures of adaptation to obligate biotrophy in the Hyaloperonospora arabidopsidis genome.</title>
        <authorList>
            <person name="Baxter L."/>
            <person name="Tripathy S."/>
            <person name="Ishaque N."/>
            <person name="Boot N."/>
            <person name="Cabral A."/>
            <person name="Kemen E."/>
            <person name="Thines M."/>
            <person name="Ah-Fong A."/>
            <person name="Anderson R."/>
            <person name="Badejoko W."/>
            <person name="Bittner-Eddy P."/>
            <person name="Boore J.L."/>
            <person name="Chibucos M.C."/>
            <person name="Coates M."/>
            <person name="Dehal P."/>
            <person name="Delehaunty K."/>
            <person name="Dong S."/>
            <person name="Downton P."/>
            <person name="Dumas B."/>
            <person name="Fabro G."/>
            <person name="Fronick C."/>
            <person name="Fuerstenberg S.I."/>
            <person name="Fulton L."/>
            <person name="Gaulin E."/>
            <person name="Govers F."/>
            <person name="Hughes L."/>
            <person name="Humphray S."/>
            <person name="Jiang R.H."/>
            <person name="Judelson H."/>
            <person name="Kamoun S."/>
            <person name="Kyung K."/>
            <person name="Meijer H."/>
            <person name="Minx P."/>
            <person name="Morris P."/>
            <person name="Nelson J."/>
            <person name="Phuntumart V."/>
            <person name="Qutob D."/>
            <person name="Rehmany A."/>
            <person name="Rougon-Cardoso A."/>
            <person name="Ryden P."/>
            <person name="Torto-Alalibo T."/>
            <person name="Studholme D."/>
            <person name="Wang Y."/>
            <person name="Win J."/>
            <person name="Wood J."/>
            <person name="Clifton S.W."/>
            <person name="Rogers J."/>
            <person name="Van den Ackerveken G."/>
            <person name="Jones J.D."/>
            <person name="McDowell J.M."/>
            <person name="Beynon J."/>
            <person name="Tyler B.M."/>
        </authorList>
    </citation>
    <scope>NUCLEOTIDE SEQUENCE [LARGE SCALE GENOMIC DNA]</scope>
    <source>
        <strain evidence="2">Emoy2</strain>
    </source>
</reference>
<dbReference type="VEuPathDB" id="FungiDB:HpaG806503"/>
<name>M4BJC5_HYAAE</name>
<sequence length="55" mass="6386">MDSIIAVAHKCCPALLVIIRQFLLQRVKMLFAIQKRQTMMTAFSHISLIAFKRPR</sequence>
<keyword evidence="2" id="KW-1185">Reference proteome</keyword>
<proteinExistence type="predicted"/>
<reference evidence="1" key="2">
    <citation type="submission" date="2015-06" db="UniProtKB">
        <authorList>
            <consortium name="EnsemblProtists"/>
        </authorList>
    </citation>
    <scope>IDENTIFICATION</scope>
    <source>
        <strain evidence="1">Emoy2</strain>
    </source>
</reference>
<dbReference type="EMBL" id="JH598320">
    <property type="status" value="NOT_ANNOTATED_CDS"/>
    <property type="molecule type" value="Genomic_DNA"/>
</dbReference>
<protein>
    <submittedName>
        <fullName evidence="1">Uncharacterized protein</fullName>
    </submittedName>
</protein>
<evidence type="ECO:0000313" key="1">
    <source>
        <dbReference type="EnsemblProtists" id="HpaP806503"/>
    </source>
</evidence>